<dbReference type="PROSITE" id="PS00678">
    <property type="entry name" value="WD_REPEATS_1"/>
    <property type="match status" value="1"/>
</dbReference>
<dbReference type="RefSeq" id="XP_028475083.1">
    <property type="nucleotide sequence ID" value="XM_028624915.1"/>
</dbReference>
<feature type="repeat" description="WD" evidence="5">
    <location>
        <begin position="279"/>
        <end position="320"/>
    </location>
</feature>
<dbReference type="GO" id="GO:0032040">
    <property type="term" value="C:small-subunit processome"/>
    <property type="evidence" value="ECO:0007669"/>
    <property type="project" value="TreeGrafter"/>
</dbReference>
<evidence type="ECO:0000256" key="1">
    <source>
        <dbReference type="ARBA" id="ARBA00004123"/>
    </source>
</evidence>
<dbReference type="Proteomes" id="UP000279236">
    <property type="component" value="Unassembled WGS sequence"/>
</dbReference>
<evidence type="ECO:0000256" key="6">
    <source>
        <dbReference type="SAM" id="MobiDB-lite"/>
    </source>
</evidence>
<accession>A0A427XMJ3</accession>
<comment type="subcellular location">
    <subcellularLocation>
        <location evidence="1">Nucleus</location>
    </subcellularLocation>
</comment>
<reference evidence="7 8" key="1">
    <citation type="submission" date="2018-11" db="EMBL/GenBank/DDBJ databases">
        <title>Genome sequence of Apiotrichum porosum DSM 27194.</title>
        <authorList>
            <person name="Aliyu H."/>
            <person name="Gorte O."/>
            <person name="Ochsenreither K."/>
        </authorList>
    </citation>
    <scope>NUCLEOTIDE SEQUENCE [LARGE SCALE GENOMIC DNA]</scope>
    <source>
        <strain evidence="7 8">DSM 27194</strain>
    </source>
</reference>
<evidence type="ECO:0000256" key="4">
    <source>
        <dbReference type="ARBA" id="ARBA00023242"/>
    </source>
</evidence>
<feature type="repeat" description="WD" evidence="5">
    <location>
        <begin position="190"/>
        <end position="224"/>
    </location>
</feature>
<protein>
    <submittedName>
        <fullName evidence="7">Pre-rRNA processing protein</fullName>
    </submittedName>
</protein>
<keyword evidence="2 5" id="KW-0853">WD repeat</keyword>
<name>A0A427XMJ3_9TREE</name>
<gene>
    <name evidence="7" type="primary">RRP9</name>
    <name evidence="7" type="ORF">EHS24_009645</name>
</gene>
<dbReference type="SMART" id="SM00320">
    <property type="entry name" value="WD40"/>
    <property type="match status" value="5"/>
</dbReference>
<dbReference type="GeneID" id="39594188"/>
<keyword evidence="4" id="KW-0539">Nucleus</keyword>
<dbReference type="PROSITE" id="PS50294">
    <property type="entry name" value="WD_REPEATS_REGION"/>
    <property type="match status" value="1"/>
</dbReference>
<feature type="compositionally biased region" description="Basic and acidic residues" evidence="6">
    <location>
        <begin position="36"/>
        <end position="47"/>
    </location>
</feature>
<evidence type="ECO:0000256" key="3">
    <source>
        <dbReference type="ARBA" id="ARBA00022737"/>
    </source>
</evidence>
<evidence type="ECO:0000313" key="8">
    <source>
        <dbReference type="Proteomes" id="UP000279236"/>
    </source>
</evidence>
<dbReference type="Gene3D" id="2.130.10.10">
    <property type="entry name" value="YVTN repeat-like/Quinoprotein amine dehydrogenase"/>
    <property type="match status" value="1"/>
</dbReference>
<keyword evidence="3" id="KW-0677">Repeat</keyword>
<dbReference type="InterPro" id="IPR015943">
    <property type="entry name" value="WD40/YVTN_repeat-like_dom_sf"/>
</dbReference>
<organism evidence="7 8">
    <name type="scientific">Apiotrichum porosum</name>
    <dbReference type="NCBI Taxonomy" id="105984"/>
    <lineage>
        <taxon>Eukaryota</taxon>
        <taxon>Fungi</taxon>
        <taxon>Dikarya</taxon>
        <taxon>Basidiomycota</taxon>
        <taxon>Agaricomycotina</taxon>
        <taxon>Tremellomycetes</taxon>
        <taxon>Trichosporonales</taxon>
        <taxon>Trichosporonaceae</taxon>
        <taxon>Apiotrichum</taxon>
    </lineage>
</organism>
<dbReference type="PANTHER" id="PTHR19865:SF0">
    <property type="entry name" value="U3 SMALL NUCLEOLAR RNA-INTERACTING PROTEIN 2"/>
    <property type="match status" value="1"/>
</dbReference>
<evidence type="ECO:0000256" key="2">
    <source>
        <dbReference type="ARBA" id="ARBA00022574"/>
    </source>
</evidence>
<dbReference type="SUPFAM" id="SSF50978">
    <property type="entry name" value="WD40 repeat-like"/>
    <property type="match status" value="1"/>
</dbReference>
<dbReference type="OrthoDB" id="189968at2759"/>
<dbReference type="AlphaFoldDB" id="A0A427XMJ3"/>
<evidence type="ECO:0000256" key="5">
    <source>
        <dbReference type="PROSITE-ProRule" id="PRU00221"/>
    </source>
</evidence>
<evidence type="ECO:0000313" key="7">
    <source>
        <dbReference type="EMBL" id="RSH79974.1"/>
    </source>
</evidence>
<dbReference type="PRINTS" id="PR00320">
    <property type="entry name" value="GPROTEINBRPT"/>
</dbReference>
<dbReference type="GO" id="GO:0034511">
    <property type="term" value="F:U3 snoRNA binding"/>
    <property type="evidence" value="ECO:0007669"/>
    <property type="project" value="InterPro"/>
</dbReference>
<dbReference type="InterPro" id="IPR036322">
    <property type="entry name" value="WD40_repeat_dom_sf"/>
</dbReference>
<dbReference type="InterPro" id="IPR039241">
    <property type="entry name" value="Rrp9-like"/>
</dbReference>
<feature type="region of interest" description="Disordered" evidence="6">
    <location>
        <begin position="1"/>
        <end position="56"/>
    </location>
</feature>
<dbReference type="STRING" id="105984.A0A427XMJ3"/>
<dbReference type="InterPro" id="IPR001680">
    <property type="entry name" value="WD40_rpt"/>
</dbReference>
<dbReference type="InterPro" id="IPR019775">
    <property type="entry name" value="WD40_repeat_CS"/>
</dbReference>
<keyword evidence="8" id="KW-1185">Reference proteome</keyword>
<dbReference type="EMBL" id="RSCE01000009">
    <property type="protein sequence ID" value="RSH79974.1"/>
    <property type="molecule type" value="Genomic_DNA"/>
</dbReference>
<dbReference type="FunFam" id="2.130.10.10:FF:000899">
    <property type="entry name" value="Chromosome 15, whole genome shotgun sequence"/>
    <property type="match status" value="1"/>
</dbReference>
<comment type="caution">
    <text evidence="7">The sequence shown here is derived from an EMBL/GenBank/DDBJ whole genome shotgun (WGS) entry which is preliminary data.</text>
</comment>
<dbReference type="Pfam" id="PF00400">
    <property type="entry name" value="WD40"/>
    <property type="match status" value="3"/>
</dbReference>
<proteinExistence type="predicted"/>
<sequence>MPDPFFASDKKRKRSRPGGSGGANRMPRVSKGRVQAARDEELDHSDIEGGDIDDMDFQRDRQPVALDDDEFVDANETAAEKRVRLARGYLDKVRQDVAEERAENDYDAAEIDRELIASRLRQEVDEAEGRIHRFYSTASASSTRFKTIQHVPTSVAMTATGVVYLSTKSGQVLRFDRGTLKNAPVKAGEEGGHKGPILSIAASEDGKWLVTGGQDKIVGVWDMSGEESKWVAGMRGHKDAVSSVVFPPLSNPSAHILTASLGRHLTLHSLATLSAIDTFFGHQDSINSVSALKPTAAVTAGSRDRTCRWWKVEEEVQLVLRGGGKTRTDEGSWVEGSVDVVCTLDDSHFVSGGDTGTIALWSTGKKKPIFSLVLAHGLDTEGHNILPSTAKPSPRWITSLASIRGTNLFASGSWDGRIRLWAIDPQLRSFKPAGEVEVEGFVNGIQILSLPEGTVLTAALGREPRLGRWINLKGVKNGLLTTALELETAADDA</sequence>
<dbReference type="InterPro" id="IPR020472">
    <property type="entry name" value="WD40_PAC1"/>
</dbReference>
<dbReference type="PANTHER" id="PTHR19865">
    <property type="entry name" value="U3 SMALL NUCLEOLAR RNA INTERACTING PROTEIN 2"/>
    <property type="match status" value="1"/>
</dbReference>
<dbReference type="PROSITE" id="PS50082">
    <property type="entry name" value="WD_REPEATS_2"/>
    <property type="match status" value="2"/>
</dbReference>